<comment type="caution">
    <text evidence="7">The sequence shown here is derived from an EMBL/GenBank/DDBJ whole genome shotgun (WGS) entry which is preliminary data.</text>
</comment>
<dbReference type="GO" id="GO:0009279">
    <property type="term" value="C:cell outer membrane"/>
    <property type="evidence" value="ECO:0007669"/>
    <property type="project" value="UniProtKB-SubCell"/>
</dbReference>
<comment type="subcellular location">
    <subcellularLocation>
        <location evidence="1">Cell outer membrane</location>
    </subcellularLocation>
</comment>
<evidence type="ECO:0000256" key="1">
    <source>
        <dbReference type="ARBA" id="ARBA00004442"/>
    </source>
</evidence>
<evidence type="ECO:0000256" key="4">
    <source>
        <dbReference type="ARBA" id="ARBA00023237"/>
    </source>
</evidence>
<keyword evidence="3" id="KW-0472">Membrane</keyword>
<evidence type="ECO:0000256" key="3">
    <source>
        <dbReference type="ARBA" id="ARBA00023136"/>
    </source>
</evidence>
<evidence type="ECO:0000313" key="7">
    <source>
        <dbReference type="EMBL" id="MBV4356853.1"/>
    </source>
</evidence>
<proteinExistence type="predicted"/>
<dbReference type="InterPro" id="IPR033985">
    <property type="entry name" value="SusD-like_N"/>
</dbReference>
<reference evidence="7" key="1">
    <citation type="submission" date="2021-06" db="EMBL/GenBank/DDBJ databases">
        <authorList>
            <person name="Huq M.A."/>
        </authorList>
    </citation>
    <scope>NUCLEOTIDE SEQUENCE</scope>
    <source>
        <strain evidence="7">MAH-26</strain>
    </source>
</reference>
<keyword evidence="4" id="KW-0998">Cell outer membrane</keyword>
<evidence type="ECO:0000256" key="2">
    <source>
        <dbReference type="ARBA" id="ARBA00022729"/>
    </source>
</evidence>
<organism evidence="7 8">
    <name type="scientific">Pinibacter aurantiacus</name>
    <dbReference type="NCBI Taxonomy" id="2851599"/>
    <lineage>
        <taxon>Bacteria</taxon>
        <taxon>Pseudomonadati</taxon>
        <taxon>Bacteroidota</taxon>
        <taxon>Chitinophagia</taxon>
        <taxon>Chitinophagales</taxon>
        <taxon>Chitinophagaceae</taxon>
        <taxon>Pinibacter</taxon>
    </lineage>
</organism>
<evidence type="ECO:0000259" key="5">
    <source>
        <dbReference type="Pfam" id="PF07980"/>
    </source>
</evidence>
<dbReference type="Pfam" id="PF14322">
    <property type="entry name" value="SusD-like_3"/>
    <property type="match status" value="1"/>
</dbReference>
<evidence type="ECO:0000313" key="8">
    <source>
        <dbReference type="Proteomes" id="UP000812270"/>
    </source>
</evidence>
<feature type="domain" description="RagB/SusD" evidence="5">
    <location>
        <begin position="363"/>
        <end position="530"/>
    </location>
</feature>
<feature type="domain" description="SusD-like N-terminal" evidence="6">
    <location>
        <begin position="99"/>
        <end position="246"/>
    </location>
</feature>
<dbReference type="RefSeq" id="WP_217790491.1">
    <property type="nucleotide sequence ID" value="NZ_JAHSPG010000003.1"/>
</dbReference>
<dbReference type="InterPro" id="IPR012944">
    <property type="entry name" value="SusD_RagB_dom"/>
</dbReference>
<protein>
    <submittedName>
        <fullName evidence="7">RagB/SusD family nutrient uptake outer membrane protein</fullName>
    </submittedName>
</protein>
<accession>A0A9E2W400</accession>
<evidence type="ECO:0000259" key="6">
    <source>
        <dbReference type="Pfam" id="PF14322"/>
    </source>
</evidence>
<dbReference type="Proteomes" id="UP000812270">
    <property type="component" value="Unassembled WGS sequence"/>
</dbReference>
<keyword evidence="2" id="KW-0732">Signal</keyword>
<dbReference type="AlphaFoldDB" id="A0A9E2W400"/>
<sequence length="530" mass="58180">MNNIFSNIFTGVAVVACFASCSKDMNLQPPNSTTSNLQYSTVNGYKAVLAKVYGSYALTSSQGAGLSDVNVSGLSDPGTADFVRAYWNMQELTTDEAICAWNDANLQSFHNITWTSSNDLIRFLYARSLFQVAVCNEFIRESSDEKLAARGITGQSADSVKQYRAEARFLRAYQYWVLMDLFKNPPFATEKDQIGSVPPQIQAKDLFAYIESELKDIDATLPAPHAVAYNRVTKAAAWALLARMYLNAETYLGKGSGKYTDAVTYASKVIGDKSFSLKTPYKNLFLSDNDNNNPEVILSIDYDATSAQNYGGTTFLICSAHGNSGDDKANYGIPSGGWLGNRSTKNLPALFNNQSGDKRAIFAGAQADINDVLDFTQGLSVFKFSNLTSTGQTPYSPNGVLCNTDFPLFRMAEMYLVYAEAVKRGGAGGDDATANTYINKLRERAYGNTSGNKASYTLDEILDERGRELYWEGFRRTDLIRYGKFTGGDYVWPWKGGVAEGKSVDSKYAVFPIPAAEIIANTNLHQNSGY</sequence>
<gene>
    <name evidence="7" type="ORF">KTO63_06850</name>
</gene>
<name>A0A9E2W400_9BACT</name>
<keyword evidence="8" id="KW-1185">Reference proteome</keyword>
<dbReference type="CDD" id="cd08977">
    <property type="entry name" value="SusD"/>
    <property type="match status" value="1"/>
</dbReference>
<dbReference type="EMBL" id="JAHSPG010000003">
    <property type="protein sequence ID" value="MBV4356853.1"/>
    <property type="molecule type" value="Genomic_DNA"/>
</dbReference>
<dbReference type="Pfam" id="PF07980">
    <property type="entry name" value="SusD_RagB"/>
    <property type="match status" value="1"/>
</dbReference>